<dbReference type="Pfam" id="PF08766">
    <property type="entry name" value="DEK_C"/>
    <property type="match status" value="1"/>
</dbReference>
<dbReference type="OMA" id="KVWQYIR"/>
<dbReference type="Gene3D" id="1.10.10.60">
    <property type="entry name" value="Homeodomain-like"/>
    <property type="match status" value="1"/>
</dbReference>
<dbReference type="CDD" id="cd10567">
    <property type="entry name" value="SWIB-MDM2_like"/>
    <property type="match status" value="1"/>
</dbReference>
<organism evidence="4 5">
    <name type="scientific">Strongylocentrotus purpuratus</name>
    <name type="common">Purple sea urchin</name>
    <dbReference type="NCBI Taxonomy" id="7668"/>
    <lineage>
        <taxon>Eukaryota</taxon>
        <taxon>Metazoa</taxon>
        <taxon>Echinodermata</taxon>
        <taxon>Eleutherozoa</taxon>
        <taxon>Echinozoa</taxon>
        <taxon>Echinoidea</taxon>
        <taxon>Euechinoidea</taxon>
        <taxon>Echinacea</taxon>
        <taxon>Camarodonta</taxon>
        <taxon>Echinidea</taxon>
        <taxon>Strongylocentrotidae</taxon>
        <taxon>Strongylocentrotus</taxon>
    </lineage>
</organism>
<evidence type="ECO:0000259" key="3">
    <source>
        <dbReference type="PROSITE" id="PS51998"/>
    </source>
</evidence>
<proteinExistence type="predicted"/>
<dbReference type="GeneID" id="764515"/>
<dbReference type="SMART" id="SM00151">
    <property type="entry name" value="SWIB"/>
    <property type="match status" value="1"/>
</dbReference>
<feature type="compositionally biased region" description="Basic and acidic residues" evidence="1">
    <location>
        <begin position="83"/>
        <end position="102"/>
    </location>
</feature>
<feature type="compositionally biased region" description="Low complexity" evidence="1">
    <location>
        <begin position="184"/>
        <end position="197"/>
    </location>
</feature>
<evidence type="ECO:0008006" key="6">
    <source>
        <dbReference type="Google" id="ProtNLM"/>
    </source>
</evidence>
<dbReference type="InterPro" id="IPR019835">
    <property type="entry name" value="SWIB_domain"/>
</dbReference>
<dbReference type="RefSeq" id="XP_030842112.1">
    <property type="nucleotide sequence ID" value="XM_030986252.1"/>
</dbReference>
<dbReference type="Pfam" id="PF02201">
    <property type="entry name" value="SWIB"/>
    <property type="match status" value="1"/>
</dbReference>
<accession>A0A7M7P0L3</accession>
<dbReference type="Proteomes" id="UP000007110">
    <property type="component" value="Unassembled WGS sequence"/>
</dbReference>
<dbReference type="PANTHER" id="PTHR13844">
    <property type="entry name" value="SWI/SNF-RELATED MATRIX-ASSOCIATED ACTIN-DEPENDENT REGULATOR OF CHROMATIN SUBFAMILY D"/>
    <property type="match status" value="1"/>
</dbReference>
<dbReference type="Gene3D" id="1.10.245.10">
    <property type="entry name" value="SWIB/MDM2 domain"/>
    <property type="match status" value="1"/>
</dbReference>
<dbReference type="InterPro" id="IPR014876">
    <property type="entry name" value="DEK_C"/>
</dbReference>
<dbReference type="InterPro" id="IPR003121">
    <property type="entry name" value="SWIB_MDM2_domain"/>
</dbReference>
<feature type="region of interest" description="Disordered" evidence="1">
    <location>
        <begin position="61"/>
        <end position="158"/>
    </location>
</feature>
<dbReference type="InterPro" id="IPR036885">
    <property type="entry name" value="SWIB_MDM2_dom_sf"/>
</dbReference>
<dbReference type="InParanoid" id="A0A7M7P0L3"/>
<dbReference type="AlphaFoldDB" id="A0A7M7P0L3"/>
<sequence>MAPPTEDDLRREISTILQGADLSTLSSKKVRLKLQGIFTVDLADRKKQIDQILMALIAESHSAAAAAKEKEETKEVAQTSAEHVSEKGDAHRSDSSSDELRDGSPPVKRKKKKKKESSKPAAKPKEKKEKTSRKKETKTAKKREAPKSQANVEDSDDELTINDEELAWKLHQEESRRTRNPTRKAAAVKSKSTSKKANGASKDKGKTGYVADMILSPELANIIGAERMSRHEVVKRMWAIVKERNLMDPKNKQYHICDDELLRVFGQRRIRTFSMMKYLKGHIKDPRNLTTPV</sequence>
<dbReference type="KEGG" id="spu:764515"/>
<evidence type="ECO:0000256" key="1">
    <source>
        <dbReference type="SAM" id="MobiDB-lite"/>
    </source>
</evidence>
<dbReference type="SUPFAM" id="SSF109715">
    <property type="entry name" value="DEK C-terminal domain"/>
    <property type="match status" value="1"/>
</dbReference>
<evidence type="ECO:0000259" key="2">
    <source>
        <dbReference type="PROSITE" id="PS51925"/>
    </source>
</evidence>
<feature type="domain" description="DM2" evidence="2">
    <location>
        <begin position="208"/>
        <end position="285"/>
    </location>
</feature>
<reference evidence="4" key="2">
    <citation type="submission" date="2021-01" db="UniProtKB">
        <authorList>
            <consortium name="EnsemblMetazoa"/>
        </authorList>
    </citation>
    <scope>IDENTIFICATION</scope>
</reference>
<dbReference type="GO" id="GO:0005634">
    <property type="term" value="C:nucleus"/>
    <property type="evidence" value="ECO:0000318"/>
    <property type="project" value="GO_Central"/>
</dbReference>
<feature type="region of interest" description="Disordered" evidence="1">
    <location>
        <begin position="170"/>
        <end position="204"/>
    </location>
</feature>
<dbReference type="PROSITE" id="PS51925">
    <property type="entry name" value="SWIB_MDM2"/>
    <property type="match status" value="1"/>
</dbReference>
<evidence type="ECO:0000313" key="4">
    <source>
        <dbReference type="EnsemblMetazoa" id="XP_030842112"/>
    </source>
</evidence>
<feature type="compositionally biased region" description="Basic and acidic residues" evidence="1">
    <location>
        <begin position="137"/>
        <end position="146"/>
    </location>
</feature>
<evidence type="ECO:0000313" key="5">
    <source>
        <dbReference type="Proteomes" id="UP000007110"/>
    </source>
</evidence>
<keyword evidence="5" id="KW-1185">Reference proteome</keyword>
<feature type="compositionally biased region" description="Basic residues" evidence="1">
    <location>
        <begin position="107"/>
        <end position="116"/>
    </location>
</feature>
<dbReference type="SUPFAM" id="SSF47592">
    <property type="entry name" value="SWIB/MDM2 domain"/>
    <property type="match status" value="1"/>
</dbReference>
<feature type="domain" description="DEK-C" evidence="3">
    <location>
        <begin position="3"/>
        <end position="58"/>
    </location>
</feature>
<reference evidence="5" key="1">
    <citation type="submission" date="2015-02" db="EMBL/GenBank/DDBJ databases">
        <title>Genome sequencing for Strongylocentrotus purpuratus.</title>
        <authorList>
            <person name="Murali S."/>
            <person name="Liu Y."/>
            <person name="Vee V."/>
            <person name="English A."/>
            <person name="Wang M."/>
            <person name="Skinner E."/>
            <person name="Han Y."/>
            <person name="Muzny D.M."/>
            <person name="Worley K.C."/>
            <person name="Gibbs R.A."/>
        </authorList>
    </citation>
    <scope>NUCLEOTIDE SEQUENCE</scope>
</reference>
<name>A0A7M7P0L3_STRPU</name>
<dbReference type="OrthoDB" id="10251073at2759"/>
<protein>
    <recommendedName>
        <fullName evidence="6">Upstream activation factor subunit spp27</fullName>
    </recommendedName>
</protein>
<dbReference type="PROSITE" id="PS51998">
    <property type="entry name" value="DEK_C"/>
    <property type="match status" value="1"/>
</dbReference>
<dbReference type="EnsemblMetazoa" id="XM_030986252">
    <property type="protein sequence ID" value="XP_030842112"/>
    <property type="gene ID" value="LOC764515"/>
</dbReference>